<dbReference type="AlphaFoldDB" id="A0A4C1XAS0"/>
<proteinExistence type="predicted"/>
<dbReference type="OrthoDB" id="411823at2759"/>
<evidence type="ECO:0000313" key="2">
    <source>
        <dbReference type="Proteomes" id="UP000299102"/>
    </source>
</evidence>
<name>A0A4C1XAS0_EUMVA</name>
<protein>
    <submittedName>
        <fullName evidence="1">Uncharacterized protein</fullName>
    </submittedName>
</protein>
<sequence length="102" mass="11532">MSMKRKVFDALFLVEIGGKKFRVDRTKIKRSCYSSGREKKTHFSQICSLLTSLGSPNSGEVITPRSINIDVMMGYIKASKVHEVMVCEDRDEKTDTVNIVNT</sequence>
<gene>
    <name evidence="1" type="ORF">EVAR_35433_1</name>
</gene>
<evidence type="ECO:0000313" key="1">
    <source>
        <dbReference type="EMBL" id="GBP59484.1"/>
    </source>
</evidence>
<organism evidence="1 2">
    <name type="scientific">Eumeta variegata</name>
    <name type="common">Bagworm moth</name>
    <name type="synonym">Eumeta japonica</name>
    <dbReference type="NCBI Taxonomy" id="151549"/>
    <lineage>
        <taxon>Eukaryota</taxon>
        <taxon>Metazoa</taxon>
        <taxon>Ecdysozoa</taxon>
        <taxon>Arthropoda</taxon>
        <taxon>Hexapoda</taxon>
        <taxon>Insecta</taxon>
        <taxon>Pterygota</taxon>
        <taxon>Neoptera</taxon>
        <taxon>Endopterygota</taxon>
        <taxon>Lepidoptera</taxon>
        <taxon>Glossata</taxon>
        <taxon>Ditrysia</taxon>
        <taxon>Tineoidea</taxon>
        <taxon>Psychidae</taxon>
        <taxon>Oiketicinae</taxon>
        <taxon>Eumeta</taxon>
    </lineage>
</organism>
<reference evidence="1 2" key="1">
    <citation type="journal article" date="2019" name="Commun. Biol.">
        <title>The bagworm genome reveals a unique fibroin gene that provides high tensile strength.</title>
        <authorList>
            <person name="Kono N."/>
            <person name="Nakamura H."/>
            <person name="Ohtoshi R."/>
            <person name="Tomita M."/>
            <person name="Numata K."/>
            <person name="Arakawa K."/>
        </authorList>
    </citation>
    <scope>NUCLEOTIDE SEQUENCE [LARGE SCALE GENOMIC DNA]</scope>
</reference>
<dbReference type="Proteomes" id="UP000299102">
    <property type="component" value="Unassembled WGS sequence"/>
</dbReference>
<accession>A0A4C1XAS0</accession>
<dbReference type="EMBL" id="BGZK01000762">
    <property type="protein sequence ID" value="GBP59484.1"/>
    <property type="molecule type" value="Genomic_DNA"/>
</dbReference>
<keyword evidence="2" id="KW-1185">Reference proteome</keyword>
<comment type="caution">
    <text evidence="1">The sequence shown here is derived from an EMBL/GenBank/DDBJ whole genome shotgun (WGS) entry which is preliminary data.</text>
</comment>